<evidence type="ECO:0000256" key="1">
    <source>
        <dbReference type="ARBA" id="ARBA00022630"/>
    </source>
</evidence>
<dbReference type="Gene3D" id="3.50.50.60">
    <property type="entry name" value="FAD/NAD(P)-binding domain"/>
    <property type="match status" value="1"/>
</dbReference>
<dbReference type="AlphaFoldDB" id="R7S139"/>
<dbReference type="RefSeq" id="XP_007389221.1">
    <property type="nucleotide sequence ID" value="XM_007389159.1"/>
</dbReference>
<protein>
    <submittedName>
        <fullName evidence="5">FAD/NAD(P)-binding domain-containing protein</fullName>
    </submittedName>
</protein>
<proteinExistence type="predicted"/>
<evidence type="ECO:0000259" key="4">
    <source>
        <dbReference type="Pfam" id="PF01494"/>
    </source>
</evidence>
<dbReference type="HOGENOM" id="CLU_009665_6_3_1"/>
<gene>
    <name evidence="5" type="ORF">PUNSTDRAFT_109320</name>
</gene>
<dbReference type="GeneID" id="18876225"/>
<name>R7S139_PUNST</name>
<dbReference type="EMBL" id="JH687561">
    <property type="protein sequence ID" value="EIN03564.1"/>
    <property type="molecule type" value="Genomic_DNA"/>
</dbReference>
<dbReference type="InterPro" id="IPR002938">
    <property type="entry name" value="FAD-bd"/>
</dbReference>
<dbReference type="KEGG" id="psq:PUNSTDRAFT_109320"/>
<keyword evidence="6" id="KW-1185">Reference proteome</keyword>
<dbReference type="Proteomes" id="UP000054196">
    <property type="component" value="Unassembled WGS sequence"/>
</dbReference>
<reference evidence="6" key="1">
    <citation type="journal article" date="2012" name="Science">
        <title>The Paleozoic origin of enzymatic lignin decomposition reconstructed from 31 fungal genomes.</title>
        <authorList>
            <person name="Floudas D."/>
            <person name="Binder M."/>
            <person name="Riley R."/>
            <person name="Barry K."/>
            <person name="Blanchette R.A."/>
            <person name="Henrissat B."/>
            <person name="Martinez A.T."/>
            <person name="Otillar R."/>
            <person name="Spatafora J.W."/>
            <person name="Yadav J.S."/>
            <person name="Aerts A."/>
            <person name="Benoit I."/>
            <person name="Boyd A."/>
            <person name="Carlson A."/>
            <person name="Copeland A."/>
            <person name="Coutinho P.M."/>
            <person name="de Vries R.P."/>
            <person name="Ferreira P."/>
            <person name="Findley K."/>
            <person name="Foster B."/>
            <person name="Gaskell J."/>
            <person name="Glotzer D."/>
            <person name="Gorecki P."/>
            <person name="Heitman J."/>
            <person name="Hesse C."/>
            <person name="Hori C."/>
            <person name="Igarashi K."/>
            <person name="Jurgens J.A."/>
            <person name="Kallen N."/>
            <person name="Kersten P."/>
            <person name="Kohler A."/>
            <person name="Kuees U."/>
            <person name="Kumar T.K.A."/>
            <person name="Kuo A."/>
            <person name="LaButti K."/>
            <person name="Larrondo L.F."/>
            <person name="Lindquist E."/>
            <person name="Ling A."/>
            <person name="Lombard V."/>
            <person name="Lucas S."/>
            <person name="Lundell T."/>
            <person name="Martin R."/>
            <person name="McLaughlin D.J."/>
            <person name="Morgenstern I."/>
            <person name="Morin E."/>
            <person name="Murat C."/>
            <person name="Nagy L.G."/>
            <person name="Nolan M."/>
            <person name="Ohm R.A."/>
            <person name="Patyshakuliyeva A."/>
            <person name="Rokas A."/>
            <person name="Ruiz-Duenas F.J."/>
            <person name="Sabat G."/>
            <person name="Salamov A."/>
            <person name="Samejima M."/>
            <person name="Schmutz J."/>
            <person name="Slot J.C."/>
            <person name="St John F."/>
            <person name="Stenlid J."/>
            <person name="Sun H."/>
            <person name="Sun S."/>
            <person name="Syed K."/>
            <person name="Tsang A."/>
            <person name="Wiebenga A."/>
            <person name="Young D."/>
            <person name="Pisabarro A."/>
            <person name="Eastwood D.C."/>
            <person name="Martin F."/>
            <person name="Cullen D."/>
            <person name="Grigoriev I.V."/>
            <person name="Hibbett D.S."/>
        </authorList>
    </citation>
    <scope>NUCLEOTIDE SEQUENCE [LARGE SCALE GENOMIC DNA]</scope>
    <source>
        <strain evidence="6">HHB-11173 SS5</strain>
    </source>
</reference>
<organism evidence="5 6">
    <name type="scientific">Punctularia strigosozonata (strain HHB-11173)</name>
    <name type="common">White-rot fungus</name>
    <dbReference type="NCBI Taxonomy" id="741275"/>
    <lineage>
        <taxon>Eukaryota</taxon>
        <taxon>Fungi</taxon>
        <taxon>Dikarya</taxon>
        <taxon>Basidiomycota</taxon>
        <taxon>Agaricomycotina</taxon>
        <taxon>Agaricomycetes</taxon>
        <taxon>Corticiales</taxon>
        <taxon>Punctulariaceae</taxon>
        <taxon>Punctularia</taxon>
    </lineage>
</organism>
<dbReference type="GO" id="GO:0044550">
    <property type="term" value="P:secondary metabolite biosynthetic process"/>
    <property type="evidence" value="ECO:0007669"/>
    <property type="project" value="TreeGrafter"/>
</dbReference>
<dbReference type="PANTHER" id="PTHR46720:SF3">
    <property type="entry name" value="FAD-BINDING DOMAIN-CONTAINING PROTEIN-RELATED"/>
    <property type="match status" value="1"/>
</dbReference>
<sequence>MSAGIGSAATGAQVAPRFRVAICGGGLGGLTLAATLARHCSDIQCDVYEASSWISTAGAGIGTWQRTWRILERLGLDQGLVEKAFSPPKPGKHTALTLRRSDISDGGFNFYDLVAPYGMTPLHRADLFDALLRSLPETYTVHTSKRLSAYIMSEGEAGSVTLHFADGSTATADILVGADGVKSKTRAQMYADLENAACTDEHLGRYQDPKWSGIIAYRSVFPTAELLARFRGHPVAFGAVTHCGKGKSIMAYPIASGKMINVVAYVSDPSKEGMPFPRKWETPATSEEVLAEYEDWEPQALAIIKCMTQTSAWAIHVVDALPHYVHGSVALLGDAARHSLRYMCAHASTPYIGSGVGQAMEDAYILGRLLAHPATNYGNLAEALSVYEDARLPVANAVVQRARRAGRLYQFDLDEWYDGQRGPAERKQLDALSDQVYRQFEWIWGDGPDVAWEEAKNVWEARSCR</sequence>
<dbReference type="GO" id="GO:0071949">
    <property type="term" value="F:FAD binding"/>
    <property type="evidence" value="ECO:0007669"/>
    <property type="project" value="InterPro"/>
</dbReference>
<accession>R7S139</accession>
<keyword evidence="1" id="KW-0285">Flavoprotein</keyword>
<feature type="domain" description="FAD-binding" evidence="4">
    <location>
        <begin position="19"/>
        <end position="402"/>
    </location>
</feature>
<dbReference type="PANTHER" id="PTHR46720">
    <property type="entry name" value="HYDROXYLASE, PUTATIVE (AFU_ORTHOLOGUE AFUA_3G01460)-RELATED"/>
    <property type="match status" value="1"/>
</dbReference>
<dbReference type="eggNOG" id="KOG2614">
    <property type="taxonomic scope" value="Eukaryota"/>
</dbReference>
<dbReference type="InterPro" id="IPR036188">
    <property type="entry name" value="FAD/NAD-bd_sf"/>
</dbReference>
<dbReference type="OMA" id="CHAMTPH"/>
<dbReference type="SUPFAM" id="SSF54373">
    <property type="entry name" value="FAD-linked reductases, C-terminal domain"/>
    <property type="match status" value="1"/>
</dbReference>
<evidence type="ECO:0000256" key="2">
    <source>
        <dbReference type="ARBA" id="ARBA00022827"/>
    </source>
</evidence>
<dbReference type="SUPFAM" id="SSF51905">
    <property type="entry name" value="FAD/NAD(P)-binding domain"/>
    <property type="match status" value="1"/>
</dbReference>
<evidence type="ECO:0000313" key="6">
    <source>
        <dbReference type="Proteomes" id="UP000054196"/>
    </source>
</evidence>
<dbReference type="Pfam" id="PF01494">
    <property type="entry name" value="FAD_binding_3"/>
    <property type="match status" value="1"/>
</dbReference>
<dbReference type="OrthoDB" id="417877at2759"/>
<evidence type="ECO:0000256" key="3">
    <source>
        <dbReference type="ARBA" id="ARBA00023002"/>
    </source>
</evidence>
<evidence type="ECO:0000313" key="5">
    <source>
        <dbReference type="EMBL" id="EIN03564.1"/>
    </source>
</evidence>
<dbReference type="InterPro" id="IPR051104">
    <property type="entry name" value="FAD_monoxygenase"/>
</dbReference>
<dbReference type="PRINTS" id="PR00420">
    <property type="entry name" value="RNGMNOXGNASE"/>
</dbReference>
<keyword evidence="2" id="KW-0274">FAD</keyword>
<dbReference type="GO" id="GO:0016491">
    <property type="term" value="F:oxidoreductase activity"/>
    <property type="evidence" value="ECO:0007669"/>
    <property type="project" value="UniProtKB-KW"/>
</dbReference>
<keyword evidence="3" id="KW-0560">Oxidoreductase</keyword>